<keyword evidence="1" id="KW-0472">Membrane</keyword>
<evidence type="ECO:0000313" key="3">
    <source>
        <dbReference type="EMBL" id="MBI3014202.1"/>
    </source>
</evidence>
<protein>
    <submittedName>
        <fullName evidence="3">Cytochrome b N-terminal domain-containing protein</fullName>
    </submittedName>
</protein>
<dbReference type="InterPro" id="IPR027387">
    <property type="entry name" value="Cytb/b6-like_sf"/>
</dbReference>
<dbReference type="Gene3D" id="1.20.810.10">
    <property type="entry name" value="Cytochrome Bc1 Complex, Chain C"/>
    <property type="match status" value="1"/>
</dbReference>
<gene>
    <name evidence="3" type="ORF">HYY65_03845</name>
</gene>
<dbReference type="GO" id="GO:0016491">
    <property type="term" value="F:oxidoreductase activity"/>
    <property type="evidence" value="ECO:0007669"/>
    <property type="project" value="InterPro"/>
</dbReference>
<dbReference type="SUPFAM" id="SSF81342">
    <property type="entry name" value="Transmembrane di-heme cytochromes"/>
    <property type="match status" value="1"/>
</dbReference>
<feature type="transmembrane region" description="Helical" evidence="1">
    <location>
        <begin position="53"/>
        <end position="78"/>
    </location>
</feature>
<feature type="transmembrane region" description="Helical" evidence="1">
    <location>
        <begin position="162"/>
        <end position="180"/>
    </location>
</feature>
<reference evidence="3" key="1">
    <citation type="submission" date="2020-07" db="EMBL/GenBank/DDBJ databases">
        <title>Huge and variable diversity of episymbiotic CPR bacteria and DPANN archaea in groundwater ecosystems.</title>
        <authorList>
            <person name="He C.Y."/>
            <person name="Keren R."/>
            <person name="Whittaker M."/>
            <person name="Farag I.F."/>
            <person name="Doudna J."/>
            <person name="Cate J.H.D."/>
            <person name="Banfield J.F."/>
        </authorList>
    </citation>
    <scope>NUCLEOTIDE SEQUENCE</scope>
    <source>
        <strain evidence="3">NC_groundwater_717_Ag_S-0.2um_59_8</strain>
    </source>
</reference>
<feature type="transmembrane region" description="Helical" evidence="1">
    <location>
        <begin position="296"/>
        <end position="314"/>
    </location>
</feature>
<keyword evidence="1" id="KW-0812">Transmembrane</keyword>
<dbReference type="InterPro" id="IPR005797">
    <property type="entry name" value="Cyt_b/b6_N"/>
</dbReference>
<dbReference type="PROSITE" id="PS51002">
    <property type="entry name" value="CYTB_NTER"/>
    <property type="match status" value="1"/>
</dbReference>
<feature type="transmembrane region" description="Helical" evidence="1">
    <location>
        <begin position="426"/>
        <end position="445"/>
    </location>
</feature>
<dbReference type="EMBL" id="JACPSX010000064">
    <property type="protein sequence ID" value="MBI3014202.1"/>
    <property type="molecule type" value="Genomic_DNA"/>
</dbReference>
<keyword evidence="1" id="KW-1133">Transmembrane helix</keyword>
<accession>A0A932GNA8</accession>
<evidence type="ECO:0000313" key="4">
    <source>
        <dbReference type="Proteomes" id="UP000741360"/>
    </source>
</evidence>
<dbReference type="InterPro" id="IPR016174">
    <property type="entry name" value="Di-haem_cyt_TM"/>
</dbReference>
<feature type="transmembrane region" description="Helical" evidence="1">
    <location>
        <begin position="200"/>
        <end position="223"/>
    </location>
</feature>
<organism evidence="3 4">
    <name type="scientific">Tectimicrobiota bacterium</name>
    <dbReference type="NCBI Taxonomy" id="2528274"/>
    <lineage>
        <taxon>Bacteria</taxon>
        <taxon>Pseudomonadati</taxon>
        <taxon>Nitrospinota/Tectimicrobiota group</taxon>
        <taxon>Candidatus Tectimicrobiota</taxon>
    </lineage>
</organism>
<dbReference type="PANTHER" id="PTHR19271:SF16">
    <property type="entry name" value="CYTOCHROME B"/>
    <property type="match status" value="1"/>
</dbReference>
<evidence type="ECO:0000256" key="1">
    <source>
        <dbReference type="SAM" id="Phobius"/>
    </source>
</evidence>
<feature type="domain" description="Cytochrome b/b6 N-terminal region profile" evidence="2">
    <location>
        <begin position="15"/>
        <end position="234"/>
    </location>
</feature>
<dbReference type="InterPro" id="IPR036150">
    <property type="entry name" value="Cyt_b/b6_C_sf"/>
</dbReference>
<feature type="transmembrane region" description="Helical" evidence="1">
    <location>
        <begin position="137"/>
        <end position="157"/>
    </location>
</feature>
<sequence>MAKLTENRFWRSLFRRPLPDSDLDRMLTMFSNFFLHILPAKVHRHSLKPGATWGLGVISFVLFLVLIVTGVLLMFFYVPSVERAYRDMKDLKYVVSYGVILRNMHRWAAHGMVAAVFLHMVRVFFTGSYKPPREFNWVLGILLWGITLLLSFTGYLLPWDQLAYWAITVGTSIASYPPWIGEKIRVLLLGGNIVGESALLRFYVLHVVFLPMVLMVLAAVHFWRVRKDGGIARPIALALHPVAGGGPTSAEATARFVPGPLKTYTLVELVRGTSPQVGIQAPEEEVPSWPHLTMRLLIVFELVLVVLTAVSFLFDAPLLEQANPVRPDNPAKAPWYFLGIQELVSYSALVGGVLVPAIALLGLMSIPYMDRDRSDQGIWFGSPAGKRAAWISFLLTVLVIPALLFLDSRFGVRQVAPGAPQFFTDLLNPASVLTTLMAVSSFLTWRATRSRRLGAMVLFTAFVSAYLVFTVIGTYFRGPNWVWVWPWQ</sequence>
<dbReference type="Proteomes" id="UP000741360">
    <property type="component" value="Unassembled WGS sequence"/>
</dbReference>
<comment type="caution">
    <text evidence="3">The sequence shown here is derived from an EMBL/GenBank/DDBJ whole genome shotgun (WGS) entry which is preliminary data.</text>
</comment>
<proteinExistence type="predicted"/>
<feature type="transmembrane region" description="Helical" evidence="1">
    <location>
        <begin position="387"/>
        <end position="406"/>
    </location>
</feature>
<dbReference type="PANTHER" id="PTHR19271">
    <property type="entry name" value="CYTOCHROME B"/>
    <property type="match status" value="1"/>
</dbReference>
<name>A0A932GNA8_UNCTE</name>
<feature type="transmembrane region" description="Helical" evidence="1">
    <location>
        <begin position="107"/>
        <end position="125"/>
    </location>
</feature>
<dbReference type="GO" id="GO:0022904">
    <property type="term" value="P:respiratory electron transport chain"/>
    <property type="evidence" value="ECO:0007669"/>
    <property type="project" value="InterPro"/>
</dbReference>
<dbReference type="GO" id="GO:0009055">
    <property type="term" value="F:electron transfer activity"/>
    <property type="evidence" value="ECO:0007669"/>
    <property type="project" value="InterPro"/>
</dbReference>
<dbReference type="Pfam" id="PF00033">
    <property type="entry name" value="Cytochrome_B"/>
    <property type="match status" value="1"/>
</dbReference>
<dbReference type="GO" id="GO:0016020">
    <property type="term" value="C:membrane"/>
    <property type="evidence" value="ECO:0007669"/>
    <property type="project" value="InterPro"/>
</dbReference>
<feature type="transmembrane region" description="Helical" evidence="1">
    <location>
        <begin position="343"/>
        <end position="366"/>
    </location>
</feature>
<dbReference type="AlphaFoldDB" id="A0A932GNA8"/>
<evidence type="ECO:0000259" key="2">
    <source>
        <dbReference type="PROSITE" id="PS51002"/>
    </source>
</evidence>
<dbReference type="SUPFAM" id="SSF81648">
    <property type="entry name" value="a domain/subunit of cytochrome bc1 complex (Ubiquinol-cytochrome c reductase)"/>
    <property type="match status" value="1"/>
</dbReference>
<feature type="transmembrane region" description="Helical" evidence="1">
    <location>
        <begin position="457"/>
        <end position="476"/>
    </location>
</feature>